<protein>
    <submittedName>
        <fullName evidence="6">Cytochrome c oxidase subunit 6b-1-like isoform X1</fullName>
    </submittedName>
</protein>
<evidence type="ECO:0000256" key="2">
    <source>
        <dbReference type="ARBA" id="ARBA00023128"/>
    </source>
</evidence>
<proteinExistence type="predicted"/>
<accession>A0AAJ7BSZ7</accession>
<feature type="region of interest" description="Disordered" evidence="4">
    <location>
        <begin position="1"/>
        <end position="64"/>
    </location>
</feature>
<dbReference type="Pfam" id="PF02297">
    <property type="entry name" value="COX6B"/>
    <property type="match status" value="1"/>
</dbReference>
<organism evidence="5 6">
    <name type="scientific">Cephus cinctus</name>
    <name type="common">Wheat stem sawfly</name>
    <dbReference type="NCBI Taxonomy" id="211228"/>
    <lineage>
        <taxon>Eukaryota</taxon>
        <taxon>Metazoa</taxon>
        <taxon>Ecdysozoa</taxon>
        <taxon>Arthropoda</taxon>
        <taxon>Hexapoda</taxon>
        <taxon>Insecta</taxon>
        <taxon>Pterygota</taxon>
        <taxon>Neoptera</taxon>
        <taxon>Endopterygota</taxon>
        <taxon>Hymenoptera</taxon>
        <taxon>Cephoidea</taxon>
        <taxon>Cephidae</taxon>
        <taxon>Cephus</taxon>
    </lineage>
</organism>
<evidence type="ECO:0000256" key="4">
    <source>
        <dbReference type="SAM" id="MobiDB-lite"/>
    </source>
</evidence>
<evidence type="ECO:0000313" key="6">
    <source>
        <dbReference type="RefSeq" id="XP_015593200.1"/>
    </source>
</evidence>
<evidence type="ECO:0000256" key="3">
    <source>
        <dbReference type="ARBA" id="ARBA00023157"/>
    </source>
</evidence>
<name>A0AAJ7BSZ7_CEPCN</name>
<keyword evidence="3" id="KW-1015">Disulfide bond</keyword>
<gene>
    <name evidence="6" type="primary">LOC107266823</name>
</gene>
<evidence type="ECO:0000256" key="1">
    <source>
        <dbReference type="ARBA" id="ARBA00004173"/>
    </source>
</evidence>
<feature type="compositionally biased region" description="Basic and acidic residues" evidence="4">
    <location>
        <begin position="28"/>
        <end position="43"/>
    </location>
</feature>
<evidence type="ECO:0000313" key="5">
    <source>
        <dbReference type="Proteomes" id="UP000694920"/>
    </source>
</evidence>
<dbReference type="InterPro" id="IPR036549">
    <property type="entry name" value="CX6/COA6-like_sf"/>
</dbReference>
<reference evidence="6" key="1">
    <citation type="submission" date="2025-08" db="UniProtKB">
        <authorList>
            <consortium name="RefSeq"/>
        </authorList>
    </citation>
    <scope>IDENTIFICATION</scope>
</reference>
<dbReference type="AlphaFoldDB" id="A0AAJ7BSZ7"/>
<dbReference type="CDD" id="cd00926">
    <property type="entry name" value="Cyt_c_Oxidase_VIb"/>
    <property type="match status" value="1"/>
</dbReference>
<dbReference type="InterPro" id="IPR048280">
    <property type="entry name" value="COX6B-like"/>
</dbReference>
<dbReference type="PANTHER" id="PTHR11387">
    <property type="entry name" value="CYTOCHROME C OXIDASE SUBUNIT 6B"/>
    <property type="match status" value="1"/>
</dbReference>
<dbReference type="GeneID" id="107266823"/>
<dbReference type="Gene3D" id="1.10.10.140">
    <property type="entry name" value="Cytochrome c oxidase, subunit VIb"/>
    <property type="match status" value="1"/>
</dbReference>
<dbReference type="InterPro" id="IPR003213">
    <property type="entry name" value="Cyt_c_oxidase_su6B"/>
</dbReference>
<comment type="subcellular location">
    <subcellularLocation>
        <location evidence="1">Mitochondrion</location>
    </subcellularLocation>
</comment>
<dbReference type="GO" id="GO:0005739">
    <property type="term" value="C:mitochondrion"/>
    <property type="evidence" value="ECO:0007669"/>
    <property type="project" value="UniProtKB-SubCell"/>
</dbReference>
<keyword evidence="2" id="KW-0496">Mitochondrion</keyword>
<keyword evidence="5" id="KW-1185">Reference proteome</keyword>
<sequence length="194" mass="22581">MSSRDDGPNENSSQAEKVFPIQLIQETKLSKENEKFEKKDKIKSTLVDGTKEQSQSSSQNEKTVETVYAGVSTPSPVSISQKAKEQTNIEDDPCIKKEIKEEVIIHRFKTPGLDPRFQQQNQTMRCYVMYTDFYRCEKILGEGAEACVWFKEVFTSICPTDWIRRWDEHRAEGRFPWFRYKSQGKFPGDRYGDV</sequence>
<dbReference type="SUPFAM" id="SSF47694">
    <property type="entry name" value="Cytochrome c oxidase subunit h"/>
    <property type="match status" value="1"/>
</dbReference>
<dbReference type="Proteomes" id="UP000694920">
    <property type="component" value="Unplaced"/>
</dbReference>
<dbReference type="GO" id="GO:0045277">
    <property type="term" value="C:respiratory chain complex IV"/>
    <property type="evidence" value="ECO:0007669"/>
    <property type="project" value="InterPro"/>
</dbReference>
<dbReference type="RefSeq" id="XP_015593200.1">
    <property type="nucleotide sequence ID" value="XM_015737714.2"/>
</dbReference>
<dbReference type="KEGG" id="ccin:107266823"/>